<dbReference type="AlphaFoldDB" id="A0A0P0W9U9"/>
<dbReference type="PaxDb" id="39947-A0A0P0W9U9"/>
<evidence type="ECO:0000313" key="3">
    <source>
        <dbReference type="Proteomes" id="UP000059680"/>
    </source>
</evidence>
<accession>A0A0P0W9U9</accession>
<dbReference type="Proteomes" id="UP000059680">
    <property type="component" value="Chromosome 4"/>
</dbReference>
<evidence type="ECO:0000313" key="2">
    <source>
        <dbReference type="EMBL" id="BAS88950.1"/>
    </source>
</evidence>
<dbReference type="InParanoid" id="A0A0P0W9U9"/>
<proteinExistence type="predicted"/>
<reference evidence="3" key="1">
    <citation type="journal article" date="2005" name="Nature">
        <title>The map-based sequence of the rice genome.</title>
        <authorList>
            <consortium name="International rice genome sequencing project (IRGSP)"/>
            <person name="Matsumoto T."/>
            <person name="Wu J."/>
            <person name="Kanamori H."/>
            <person name="Katayose Y."/>
            <person name="Fujisawa M."/>
            <person name="Namiki N."/>
            <person name="Mizuno H."/>
            <person name="Yamamoto K."/>
            <person name="Antonio B.A."/>
            <person name="Baba T."/>
            <person name="Sakata K."/>
            <person name="Nagamura Y."/>
            <person name="Aoki H."/>
            <person name="Arikawa K."/>
            <person name="Arita K."/>
            <person name="Bito T."/>
            <person name="Chiden Y."/>
            <person name="Fujitsuka N."/>
            <person name="Fukunaka R."/>
            <person name="Hamada M."/>
            <person name="Harada C."/>
            <person name="Hayashi A."/>
            <person name="Hijishita S."/>
            <person name="Honda M."/>
            <person name="Hosokawa S."/>
            <person name="Ichikawa Y."/>
            <person name="Idonuma A."/>
            <person name="Iijima M."/>
            <person name="Ikeda M."/>
            <person name="Ikeno M."/>
            <person name="Ito K."/>
            <person name="Ito S."/>
            <person name="Ito T."/>
            <person name="Ito Y."/>
            <person name="Ito Y."/>
            <person name="Iwabuchi A."/>
            <person name="Kamiya K."/>
            <person name="Karasawa W."/>
            <person name="Kurita K."/>
            <person name="Katagiri S."/>
            <person name="Kikuta A."/>
            <person name="Kobayashi H."/>
            <person name="Kobayashi N."/>
            <person name="Machita K."/>
            <person name="Maehara T."/>
            <person name="Masukawa M."/>
            <person name="Mizubayashi T."/>
            <person name="Mukai Y."/>
            <person name="Nagasaki H."/>
            <person name="Nagata Y."/>
            <person name="Naito S."/>
            <person name="Nakashima M."/>
            <person name="Nakama Y."/>
            <person name="Nakamichi Y."/>
            <person name="Nakamura M."/>
            <person name="Meguro A."/>
            <person name="Negishi M."/>
            <person name="Ohta I."/>
            <person name="Ohta T."/>
            <person name="Okamoto M."/>
            <person name="Ono N."/>
            <person name="Saji S."/>
            <person name="Sakaguchi M."/>
            <person name="Sakai K."/>
            <person name="Shibata M."/>
            <person name="Shimokawa T."/>
            <person name="Song J."/>
            <person name="Takazaki Y."/>
            <person name="Terasawa K."/>
            <person name="Tsugane M."/>
            <person name="Tsuji K."/>
            <person name="Ueda S."/>
            <person name="Waki K."/>
            <person name="Yamagata H."/>
            <person name="Yamamoto M."/>
            <person name="Yamamoto S."/>
            <person name="Yamane H."/>
            <person name="Yoshiki S."/>
            <person name="Yoshihara R."/>
            <person name="Yukawa K."/>
            <person name="Zhong H."/>
            <person name="Yano M."/>
            <person name="Yuan Q."/>
            <person name="Ouyang S."/>
            <person name="Liu J."/>
            <person name="Jones K.M."/>
            <person name="Gansberger K."/>
            <person name="Moffat K."/>
            <person name="Hill J."/>
            <person name="Bera J."/>
            <person name="Fadrosh D."/>
            <person name="Jin S."/>
            <person name="Johri S."/>
            <person name="Kim M."/>
            <person name="Overton L."/>
            <person name="Reardon M."/>
            <person name="Tsitrin T."/>
            <person name="Vuong H."/>
            <person name="Weaver B."/>
            <person name="Ciecko A."/>
            <person name="Tallon L."/>
            <person name="Jackson J."/>
            <person name="Pai G."/>
            <person name="Aken S.V."/>
            <person name="Utterback T."/>
            <person name="Reidmuller S."/>
            <person name="Feldblyum T."/>
            <person name="Hsiao J."/>
            <person name="Zismann V."/>
            <person name="Iobst S."/>
            <person name="de Vazeille A.R."/>
            <person name="Buell C.R."/>
            <person name="Ying K."/>
            <person name="Li Y."/>
            <person name="Lu T."/>
            <person name="Huang Y."/>
            <person name="Zhao Q."/>
            <person name="Feng Q."/>
            <person name="Zhang L."/>
            <person name="Zhu J."/>
            <person name="Weng Q."/>
            <person name="Mu J."/>
            <person name="Lu Y."/>
            <person name="Fan D."/>
            <person name="Liu Y."/>
            <person name="Guan J."/>
            <person name="Zhang Y."/>
            <person name="Yu S."/>
            <person name="Liu X."/>
            <person name="Zhang Y."/>
            <person name="Hong G."/>
            <person name="Han B."/>
            <person name="Choisne N."/>
            <person name="Demange N."/>
            <person name="Orjeda G."/>
            <person name="Samain S."/>
            <person name="Cattolico L."/>
            <person name="Pelletier E."/>
            <person name="Couloux A."/>
            <person name="Segurens B."/>
            <person name="Wincker P."/>
            <person name="D'Hont A."/>
            <person name="Scarpelli C."/>
            <person name="Weissenbach J."/>
            <person name="Salanoubat M."/>
            <person name="Quetier F."/>
            <person name="Yu Y."/>
            <person name="Kim H.R."/>
            <person name="Rambo T."/>
            <person name="Currie J."/>
            <person name="Collura K."/>
            <person name="Luo M."/>
            <person name="Yang T."/>
            <person name="Ammiraju J.S.S."/>
            <person name="Engler F."/>
            <person name="Soderlund C."/>
            <person name="Wing R.A."/>
            <person name="Palmer L.E."/>
            <person name="de la Bastide M."/>
            <person name="Spiegel L."/>
            <person name="Nascimento L."/>
            <person name="Zutavern T."/>
            <person name="O'Shaughnessy A."/>
            <person name="Dike S."/>
            <person name="Dedhia N."/>
            <person name="Preston R."/>
            <person name="Balija V."/>
            <person name="McCombie W.R."/>
            <person name="Chow T."/>
            <person name="Chen H."/>
            <person name="Chung M."/>
            <person name="Chen C."/>
            <person name="Shaw J."/>
            <person name="Wu H."/>
            <person name="Hsiao K."/>
            <person name="Chao Y."/>
            <person name="Chu M."/>
            <person name="Cheng C."/>
            <person name="Hour A."/>
            <person name="Lee P."/>
            <person name="Lin S."/>
            <person name="Lin Y."/>
            <person name="Liou J."/>
            <person name="Liu S."/>
            <person name="Hsing Y."/>
            <person name="Raghuvanshi S."/>
            <person name="Mohanty A."/>
            <person name="Bharti A.K."/>
            <person name="Gaur A."/>
            <person name="Gupta V."/>
            <person name="Kumar D."/>
            <person name="Ravi V."/>
            <person name="Vij S."/>
            <person name="Kapur A."/>
            <person name="Khurana P."/>
            <person name="Khurana P."/>
            <person name="Khurana J.P."/>
            <person name="Tyagi A.K."/>
            <person name="Gaikwad K."/>
            <person name="Singh A."/>
            <person name="Dalal V."/>
            <person name="Srivastava S."/>
            <person name="Dixit A."/>
            <person name="Pal A.K."/>
            <person name="Ghazi I.A."/>
            <person name="Yadav M."/>
            <person name="Pandit A."/>
            <person name="Bhargava A."/>
            <person name="Sureshbabu K."/>
            <person name="Batra K."/>
            <person name="Sharma T.R."/>
            <person name="Mohapatra T."/>
            <person name="Singh N.K."/>
            <person name="Messing J."/>
            <person name="Nelson A.B."/>
            <person name="Fuks G."/>
            <person name="Kavchok S."/>
            <person name="Keizer G."/>
            <person name="Linton E."/>
            <person name="Llaca V."/>
            <person name="Song R."/>
            <person name="Tanyolac B."/>
            <person name="Young S."/>
            <person name="Ho-Il K."/>
            <person name="Hahn J.H."/>
            <person name="Sangsakoo G."/>
            <person name="Vanavichit A."/>
            <person name="de Mattos Luiz.A.T."/>
            <person name="Zimmer P.D."/>
            <person name="Malone G."/>
            <person name="Dellagostin O."/>
            <person name="de Oliveira A.C."/>
            <person name="Bevan M."/>
            <person name="Bancroft I."/>
            <person name="Minx P."/>
            <person name="Cordum H."/>
            <person name="Wilson R."/>
            <person name="Cheng Z."/>
            <person name="Jin W."/>
            <person name="Jiang J."/>
            <person name="Leong S.A."/>
            <person name="Iwama H."/>
            <person name="Gojobori T."/>
            <person name="Itoh T."/>
            <person name="Niimura Y."/>
            <person name="Fujii Y."/>
            <person name="Habara T."/>
            <person name="Sakai H."/>
            <person name="Sato Y."/>
            <person name="Wilson G."/>
            <person name="Kumar K."/>
            <person name="McCouch S."/>
            <person name="Juretic N."/>
            <person name="Hoen D."/>
            <person name="Wright S."/>
            <person name="Bruskiewich R."/>
            <person name="Bureau T."/>
            <person name="Miyao A."/>
            <person name="Hirochika H."/>
            <person name="Nishikawa T."/>
            <person name="Kadowaki K."/>
            <person name="Sugiura M."/>
            <person name="Burr B."/>
            <person name="Sasaki T."/>
        </authorList>
    </citation>
    <scope>NUCLEOTIDE SEQUENCE [LARGE SCALE GENOMIC DNA]</scope>
    <source>
        <strain evidence="3">cv. Nipponbare</strain>
    </source>
</reference>
<feature type="compositionally biased region" description="Pro residues" evidence="1">
    <location>
        <begin position="79"/>
        <end position="88"/>
    </location>
</feature>
<organism evidence="2 3">
    <name type="scientific">Oryza sativa subsp. japonica</name>
    <name type="common">Rice</name>
    <dbReference type="NCBI Taxonomy" id="39947"/>
    <lineage>
        <taxon>Eukaryota</taxon>
        <taxon>Viridiplantae</taxon>
        <taxon>Streptophyta</taxon>
        <taxon>Embryophyta</taxon>
        <taxon>Tracheophyta</taxon>
        <taxon>Spermatophyta</taxon>
        <taxon>Magnoliopsida</taxon>
        <taxon>Liliopsida</taxon>
        <taxon>Poales</taxon>
        <taxon>Poaceae</taxon>
        <taxon>BOP clade</taxon>
        <taxon>Oryzoideae</taxon>
        <taxon>Oryzeae</taxon>
        <taxon>Oryzinae</taxon>
        <taxon>Oryza</taxon>
        <taxon>Oryza sativa</taxon>
    </lineage>
</organism>
<feature type="compositionally biased region" description="Basic residues" evidence="1">
    <location>
        <begin position="67"/>
        <end position="78"/>
    </location>
</feature>
<feature type="compositionally biased region" description="Low complexity" evidence="1">
    <location>
        <begin position="12"/>
        <end position="23"/>
    </location>
</feature>
<sequence>TAITPPPPPRSSPAAIARRLLAPPRRPPHESPRLLASPPRPRIPAASSLRAHPPSSRRGSEVVPFRCHPRCPRRRRGRPQPPPEPWSSPEPTSSPVAAGAEFFPIRIGSECTTYLPLWKLLFLDEIDGIPMAIATRREDWQAISSYISC</sequence>
<evidence type="ECO:0000256" key="1">
    <source>
        <dbReference type="SAM" id="MobiDB-lite"/>
    </source>
</evidence>
<feature type="compositionally biased region" description="Pro residues" evidence="1">
    <location>
        <begin position="1"/>
        <end position="11"/>
    </location>
</feature>
<gene>
    <name evidence="2" type="ordered locus">Os04g0389500</name>
    <name evidence="2" type="ORF">OSNPB_040389500</name>
</gene>
<protein>
    <submittedName>
        <fullName evidence="2">Os04g0389500 protein</fullName>
    </submittedName>
</protein>
<feature type="region of interest" description="Disordered" evidence="1">
    <location>
        <begin position="1"/>
        <end position="95"/>
    </location>
</feature>
<reference evidence="2 3" key="3">
    <citation type="journal article" date="2013" name="Rice">
        <title>Improvement of the Oryza sativa Nipponbare reference genome using next generation sequence and optical map data.</title>
        <authorList>
            <person name="Kawahara Y."/>
            <person name="de la Bastide M."/>
            <person name="Hamilton J.P."/>
            <person name="Kanamori H."/>
            <person name="McCombie W.R."/>
            <person name="Ouyang S."/>
            <person name="Schwartz D.C."/>
            <person name="Tanaka T."/>
            <person name="Wu J."/>
            <person name="Zhou S."/>
            <person name="Childs K.L."/>
            <person name="Davidson R.M."/>
            <person name="Lin H."/>
            <person name="Quesada-Ocampo L."/>
            <person name="Vaillancourt B."/>
            <person name="Sakai H."/>
            <person name="Lee S.S."/>
            <person name="Kim J."/>
            <person name="Numa H."/>
            <person name="Itoh T."/>
            <person name="Buell C.R."/>
            <person name="Matsumoto T."/>
        </authorList>
    </citation>
    <scope>NUCLEOTIDE SEQUENCE [LARGE SCALE GENOMIC DNA]</scope>
    <source>
        <strain evidence="3">cv. Nipponbare</strain>
    </source>
</reference>
<feature type="compositionally biased region" description="Low complexity" evidence="1">
    <location>
        <begin position="33"/>
        <end position="51"/>
    </location>
</feature>
<dbReference type="EMBL" id="AP014960">
    <property type="protein sequence ID" value="BAS88950.1"/>
    <property type="molecule type" value="Genomic_DNA"/>
</dbReference>
<name>A0A0P0W9U9_ORYSJ</name>
<keyword evidence="3" id="KW-1185">Reference proteome</keyword>
<feature type="non-terminal residue" evidence="2">
    <location>
        <position position="1"/>
    </location>
</feature>
<reference evidence="2 3" key="2">
    <citation type="journal article" date="2013" name="Plant Cell Physiol.">
        <title>Rice Annotation Project Database (RAP-DB): an integrative and interactive database for rice genomics.</title>
        <authorList>
            <person name="Sakai H."/>
            <person name="Lee S.S."/>
            <person name="Tanaka T."/>
            <person name="Numa H."/>
            <person name="Kim J."/>
            <person name="Kawahara Y."/>
            <person name="Wakimoto H."/>
            <person name="Yang C.C."/>
            <person name="Iwamoto M."/>
            <person name="Abe T."/>
            <person name="Yamada Y."/>
            <person name="Muto A."/>
            <person name="Inokuchi H."/>
            <person name="Ikemura T."/>
            <person name="Matsumoto T."/>
            <person name="Sasaki T."/>
            <person name="Itoh T."/>
        </authorList>
    </citation>
    <scope>NUCLEOTIDE SEQUENCE [LARGE SCALE GENOMIC DNA]</scope>
    <source>
        <strain evidence="3">cv. Nipponbare</strain>
    </source>
</reference>
<dbReference type="Gramene" id="Os04t0389500-01">
    <property type="protein sequence ID" value="Os04t0389500-01"/>
    <property type="gene ID" value="Os04g0389500"/>
</dbReference>